<dbReference type="InterPro" id="IPR044156">
    <property type="entry name" value="Galectin-like"/>
</dbReference>
<dbReference type="RefSeq" id="XP_030855227.1">
    <property type="nucleotide sequence ID" value="XM_030999367.1"/>
</dbReference>
<dbReference type="InterPro" id="IPR001079">
    <property type="entry name" value="Galectin_CRD"/>
</dbReference>
<feature type="domain" description="Galectin" evidence="4">
    <location>
        <begin position="178"/>
        <end position="311"/>
    </location>
</feature>
<proteinExistence type="predicted"/>
<accession>A0A7M7T5A0</accession>
<dbReference type="EnsemblMetazoa" id="XM_030999071">
    <property type="protein sequence ID" value="XP_030854931"/>
    <property type="gene ID" value="LOC115929584"/>
</dbReference>
<dbReference type="KEGG" id="spu:576472"/>
<dbReference type="InterPro" id="IPR013320">
    <property type="entry name" value="ConA-like_dom_sf"/>
</dbReference>
<evidence type="ECO:0000256" key="1">
    <source>
        <dbReference type="ARBA" id="ARBA00022734"/>
    </source>
</evidence>
<dbReference type="KEGG" id="spu:115929584"/>
<keyword evidence="6" id="KW-1185">Reference proteome</keyword>
<dbReference type="OMA" id="GKHFIEY"/>
<evidence type="ECO:0000313" key="5">
    <source>
        <dbReference type="EnsemblMetazoa" id="XP_030854931"/>
    </source>
</evidence>
<organism evidence="5 6">
    <name type="scientific">Strongylocentrotus purpuratus</name>
    <name type="common">Purple sea urchin</name>
    <dbReference type="NCBI Taxonomy" id="7668"/>
    <lineage>
        <taxon>Eukaryota</taxon>
        <taxon>Metazoa</taxon>
        <taxon>Echinodermata</taxon>
        <taxon>Eleutherozoa</taxon>
        <taxon>Echinozoa</taxon>
        <taxon>Echinoidea</taxon>
        <taxon>Euechinoidea</taxon>
        <taxon>Echinacea</taxon>
        <taxon>Camarodonta</taxon>
        <taxon>Echinidea</taxon>
        <taxon>Strongylocentrotidae</taxon>
        <taxon>Strongylocentrotus</taxon>
    </lineage>
</organism>
<evidence type="ECO:0000259" key="4">
    <source>
        <dbReference type="PROSITE" id="PS51304"/>
    </source>
</evidence>
<feature type="domain" description="Galectin" evidence="4">
    <location>
        <begin position="24"/>
        <end position="158"/>
    </location>
</feature>
<dbReference type="PANTHER" id="PTHR11346:SF176">
    <property type="entry name" value="32 KDA BETA-GALACTOSIDE-BINDING LECTIN LEC-3"/>
    <property type="match status" value="1"/>
</dbReference>
<name>A0A7M7T5A0_STRPU</name>
<dbReference type="CDD" id="cd00070">
    <property type="entry name" value="GLECT"/>
    <property type="match status" value="2"/>
</dbReference>
<dbReference type="SMART" id="SM00908">
    <property type="entry name" value="Gal-bind_lectin"/>
    <property type="match status" value="2"/>
</dbReference>
<dbReference type="PANTHER" id="PTHR11346">
    <property type="entry name" value="GALECTIN"/>
    <property type="match status" value="1"/>
</dbReference>
<dbReference type="PROSITE" id="PS51304">
    <property type="entry name" value="GALECTIN"/>
    <property type="match status" value="2"/>
</dbReference>
<dbReference type="FunFam" id="2.60.120.200:FF:000124">
    <property type="entry name" value="Galectin-4"/>
    <property type="match status" value="2"/>
</dbReference>
<dbReference type="SMART" id="SM00276">
    <property type="entry name" value="GLECT"/>
    <property type="match status" value="2"/>
</dbReference>
<reference evidence="5" key="2">
    <citation type="submission" date="2021-01" db="UniProtKB">
        <authorList>
            <consortium name="EnsemblMetazoa"/>
        </authorList>
    </citation>
    <scope>IDENTIFICATION</scope>
</reference>
<sequence>MAYPYPQQAGGQLPFVLNPPFPYMSAIYGGSMAPGRMIFIQGFVPAGADRFHINLQCGTSTNPRSDVALHFNPRFGAKTCVRNTLKNQKWGAEERGQSHFPFNFNQNFEIIILCEANQFKVAVNGQHFIEYNHRVKNLNRIDTIAIDGKVQIHSIRFQGQSAGYIHGSGSILNPSMPHTGPVVGGMTPGRLIFLSGKVRANPDRFHVNLQCGAGVKPRPDIALHFNPRFQAQTVVRNTLQNQSWGSEERNASYFPFAPNGFFELIILCEMNSFKIAVNGQHFLEYAHRLPLQNVNTLVIDGAVDIHQIRFQ</sequence>
<dbReference type="GO" id="GO:0030246">
    <property type="term" value="F:carbohydrate binding"/>
    <property type="evidence" value="ECO:0000318"/>
    <property type="project" value="GO_Central"/>
</dbReference>
<dbReference type="EnsemblMetazoa" id="XM_030999367">
    <property type="protein sequence ID" value="XP_030855227"/>
    <property type="gene ID" value="LOC576472"/>
</dbReference>
<dbReference type="RefSeq" id="XP_030854931.1">
    <property type="nucleotide sequence ID" value="XM_030999071.1"/>
</dbReference>
<dbReference type="Proteomes" id="UP000007110">
    <property type="component" value="Unassembled WGS sequence"/>
</dbReference>
<dbReference type="GeneID" id="576472"/>
<protein>
    <recommendedName>
        <fullName evidence="3">Galectin</fullName>
    </recommendedName>
</protein>
<keyword evidence="2" id="KW-0677">Repeat</keyword>
<dbReference type="InParanoid" id="A0A7M7T5A0"/>
<reference evidence="6" key="1">
    <citation type="submission" date="2015-02" db="EMBL/GenBank/DDBJ databases">
        <title>Genome sequencing for Strongylocentrotus purpuratus.</title>
        <authorList>
            <person name="Murali S."/>
            <person name="Liu Y."/>
            <person name="Vee V."/>
            <person name="English A."/>
            <person name="Wang M."/>
            <person name="Skinner E."/>
            <person name="Han Y."/>
            <person name="Muzny D.M."/>
            <person name="Worley K.C."/>
            <person name="Gibbs R.A."/>
        </authorList>
    </citation>
    <scope>NUCLEOTIDE SEQUENCE</scope>
</reference>
<dbReference type="GeneID" id="115929584"/>
<dbReference type="Pfam" id="PF00337">
    <property type="entry name" value="Gal-bind_lectin"/>
    <property type="match status" value="2"/>
</dbReference>
<dbReference type="AlphaFoldDB" id="A0A7M7T5A0"/>
<dbReference type="SUPFAM" id="SSF49899">
    <property type="entry name" value="Concanavalin A-like lectins/glucanases"/>
    <property type="match status" value="2"/>
</dbReference>
<evidence type="ECO:0000256" key="3">
    <source>
        <dbReference type="RuleBase" id="RU102079"/>
    </source>
</evidence>
<dbReference type="OrthoDB" id="6251307at2759"/>
<dbReference type="FunCoup" id="A0A7M7T5A0">
    <property type="interactions" value="562"/>
</dbReference>
<evidence type="ECO:0000313" key="6">
    <source>
        <dbReference type="Proteomes" id="UP000007110"/>
    </source>
</evidence>
<dbReference type="Gene3D" id="2.60.120.200">
    <property type="match status" value="2"/>
</dbReference>
<evidence type="ECO:0000256" key="2">
    <source>
        <dbReference type="ARBA" id="ARBA00022737"/>
    </source>
</evidence>
<keyword evidence="1 3" id="KW-0430">Lectin</keyword>